<feature type="transmembrane region" description="Helical" evidence="1">
    <location>
        <begin position="31"/>
        <end position="48"/>
    </location>
</feature>
<proteinExistence type="predicted"/>
<evidence type="ECO:0000256" key="1">
    <source>
        <dbReference type="SAM" id="Phobius"/>
    </source>
</evidence>
<gene>
    <name evidence="2" type="ORF">S12H4_27044</name>
</gene>
<protein>
    <submittedName>
        <fullName evidence="2">Uncharacterized protein</fullName>
    </submittedName>
</protein>
<accession>X1UPQ4</accession>
<keyword evidence="1" id="KW-1133">Transmembrane helix</keyword>
<reference evidence="2" key="1">
    <citation type="journal article" date="2014" name="Front. Microbiol.">
        <title>High frequency of phylogenetically diverse reductive dehalogenase-homologous genes in deep subseafloor sedimentary metagenomes.</title>
        <authorList>
            <person name="Kawai M."/>
            <person name="Futagami T."/>
            <person name="Toyoda A."/>
            <person name="Takaki Y."/>
            <person name="Nishi S."/>
            <person name="Hori S."/>
            <person name="Arai W."/>
            <person name="Tsubouchi T."/>
            <person name="Morono Y."/>
            <person name="Uchiyama I."/>
            <person name="Ito T."/>
            <person name="Fujiyama A."/>
            <person name="Inagaki F."/>
            <person name="Takami H."/>
        </authorList>
    </citation>
    <scope>NUCLEOTIDE SEQUENCE</scope>
    <source>
        <strain evidence="2">Expedition CK06-06</strain>
    </source>
</reference>
<keyword evidence="1" id="KW-0812">Transmembrane</keyword>
<evidence type="ECO:0000313" key="2">
    <source>
        <dbReference type="EMBL" id="GAI94349.1"/>
    </source>
</evidence>
<organism evidence="2">
    <name type="scientific">marine sediment metagenome</name>
    <dbReference type="NCBI Taxonomy" id="412755"/>
    <lineage>
        <taxon>unclassified sequences</taxon>
        <taxon>metagenomes</taxon>
        <taxon>ecological metagenomes</taxon>
    </lineage>
</organism>
<keyword evidence="1" id="KW-0472">Membrane</keyword>
<comment type="caution">
    <text evidence="2">The sequence shown here is derived from an EMBL/GenBank/DDBJ whole genome shotgun (WGS) entry which is preliminary data.</text>
</comment>
<sequence>MKDETIKAMMAMGCVTVLEIAALAMGFNGTILSLAVAALAGLGGYALAKRSET</sequence>
<dbReference type="EMBL" id="BARW01015402">
    <property type="protein sequence ID" value="GAI94349.1"/>
    <property type="molecule type" value="Genomic_DNA"/>
</dbReference>
<name>X1UPQ4_9ZZZZ</name>
<dbReference type="AlphaFoldDB" id="X1UPQ4"/>